<feature type="transmembrane region" description="Helical" evidence="1">
    <location>
        <begin position="129"/>
        <end position="149"/>
    </location>
</feature>
<comment type="caution">
    <text evidence="2">The sequence shown here is derived from an EMBL/GenBank/DDBJ whole genome shotgun (WGS) entry which is preliminary data.</text>
</comment>
<dbReference type="OrthoDB" id="9810382at2"/>
<evidence type="ECO:0000256" key="1">
    <source>
        <dbReference type="SAM" id="Phobius"/>
    </source>
</evidence>
<sequence>MNFTSLIPYTESIPAPHEIFIVLEQFFFLIHIVIINSIVGLGIITLYKWKREASFFETNKPIVKKIPILFALGINMAIPALLFLQVVFGHLFYTSSILMGTFWILIIPFLIIAYYSSYFHYRKFQSSTLAKPALVLMILITLYIAFMLVNNLSMMEMPSKWTAYFSDRTGTILLWSVPSIYPRFLHFVVASLAVGGIAYGIYFSKKENSEEKVREGLKIFAYATMIQVVVGFWFLLSLPQEIMQKYMGKDIFATSVLVSGIVTALLAIFTSLRGRLKESIVLLALTLIFMAINRYNLRIFQLEGSFTPSQLNVTPQWDVFAVFVVILLIGTGTIIYMLRLSFSKK</sequence>
<reference evidence="3" key="1">
    <citation type="submission" date="2016-01" db="EMBL/GenBank/DDBJ databases">
        <title>Draft genome sequence of Thermodesulfovibrio aggregans strain TGE-P1.</title>
        <authorList>
            <person name="Sekiguchi Y."/>
            <person name="Ohashi A."/>
            <person name="Matsuura N."/>
            <person name="Tourlousse M.D."/>
        </authorList>
    </citation>
    <scope>NUCLEOTIDE SEQUENCE [LARGE SCALE GENOMIC DNA]</scope>
    <source>
        <strain evidence="3">TGE-P1</strain>
    </source>
</reference>
<dbReference type="Proteomes" id="UP000054976">
    <property type="component" value="Unassembled WGS sequence"/>
</dbReference>
<feature type="transmembrane region" description="Helical" evidence="1">
    <location>
        <begin position="216"/>
        <end position="236"/>
    </location>
</feature>
<dbReference type="EMBL" id="BCNO01000002">
    <property type="protein sequence ID" value="GAQ95287.1"/>
    <property type="molecule type" value="Genomic_DNA"/>
</dbReference>
<accession>A0A0U9HQF0</accession>
<keyword evidence="1" id="KW-0472">Membrane</keyword>
<proteinExistence type="predicted"/>
<evidence type="ECO:0000313" key="2">
    <source>
        <dbReference type="EMBL" id="GAQ95287.1"/>
    </source>
</evidence>
<dbReference type="RefSeq" id="WP_059176731.1">
    <property type="nucleotide sequence ID" value="NZ_BCNO01000002.1"/>
</dbReference>
<feature type="transmembrane region" description="Helical" evidence="1">
    <location>
        <begin position="279"/>
        <end position="297"/>
    </location>
</feature>
<dbReference type="AlphaFoldDB" id="A0A0U9HQF0"/>
<gene>
    <name evidence="2" type="ORF">TAGGR_2176</name>
</gene>
<organism evidence="2 3">
    <name type="scientific">Thermodesulfovibrio aggregans</name>
    <dbReference type="NCBI Taxonomy" id="86166"/>
    <lineage>
        <taxon>Bacteria</taxon>
        <taxon>Pseudomonadati</taxon>
        <taxon>Nitrospirota</taxon>
        <taxon>Thermodesulfovibrionia</taxon>
        <taxon>Thermodesulfovibrionales</taxon>
        <taxon>Thermodesulfovibrionaceae</taxon>
        <taxon>Thermodesulfovibrio</taxon>
    </lineage>
</organism>
<feature type="transmembrane region" description="Helical" evidence="1">
    <location>
        <begin position="184"/>
        <end position="204"/>
    </location>
</feature>
<keyword evidence="1" id="KW-1133">Transmembrane helix</keyword>
<protein>
    <submittedName>
        <fullName evidence="2">Uncharacterized protein</fullName>
    </submittedName>
</protein>
<keyword evidence="3" id="KW-1185">Reference proteome</keyword>
<name>A0A0U9HQF0_9BACT</name>
<keyword evidence="1" id="KW-0812">Transmembrane</keyword>
<feature type="transmembrane region" description="Helical" evidence="1">
    <location>
        <begin position="317"/>
        <end position="338"/>
    </location>
</feature>
<feature type="transmembrane region" description="Helical" evidence="1">
    <location>
        <begin position="68"/>
        <end position="91"/>
    </location>
</feature>
<feature type="transmembrane region" description="Helical" evidence="1">
    <location>
        <begin position="26"/>
        <end position="47"/>
    </location>
</feature>
<evidence type="ECO:0000313" key="3">
    <source>
        <dbReference type="Proteomes" id="UP000054976"/>
    </source>
</evidence>
<feature type="transmembrane region" description="Helical" evidence="1">
    <location>
        <begin position="251"/>
        <end position="272"/>
    </location>
</feature>
<feature type="transmembrane region" description="Helical" evidence="1">
    <location>
        <begin position="97"/>
        <end position="117"/>
    </location>
</feature>
<dbReference type="STRING" id="86166.TAGGR_2176"/>